<dbReference type="AlphaFoldDB" id="A0A382P1B6"/>
<sequence>LLVDHAIETVSHRIRPETAFYDVVDLMVSGHVEAVPVVGDAGEVLGVIGSEDVLDRILRDMPIDQVELPGEKLTAGDIMTRAVLCISEGQPLIEVALMMVHKKVECLPVVRDGVLVGIVTRGKVLRTLYLGPGETPQIEEYTD</sequence>
<reference evidence="3" key="1">
    <citation type="submission" date="2018-05" db="EMBL/GenBank/DDBJ databases">
        <authorList>
            <person name="Lanie J.A."/>
            <person name="Ng W.-L."/>
            <person name="Kazmierczak K.M."/>
            <person name="Andrzejewski T.M."/>
            <person name="Davidsen T.M."/>
            <person name="Wayne K.J."/>
            <person name="Tettelin H."/>
            <person name="Glass J.I."/>
            <person name="Rusch D."/>
            <person name="Podicherti R."/>
            <person name="Tsui H.-C.T."/>
            <person name="Winkler M.E."/>
        </authorList>
    </citation>
    <scope>NUCLEOTIDE SEQUENCE</scope>
</reference>
<proteinExistence type="predicted"/>
<feature type="domain" description="CBS" evidence="2">
    <location>
        <begin position="7"/>
        <end position="63"/>
    </location>
</feature>
<protein>
    <recommendedName>
        <fullName evidence="2">CBS domain-containing protein</fullName>
    </recommendedName>
</protein>
<dbReference type="PANTHER" id="PTHR43080">
    <property type="entry name" value="CBS DOMAIN-CONTAINING PROTEIN CBSX3, MITOCHONDRIAL"/>
    <property type="match status" value="1"/>
</dbReference>
<dbReference type="EMBL" id="UINC01103849">
    <property type="protein sequence ID" value="SVC66557.1"/>
    <property type="molecule type" value="Genomic_DNA"/>
</dbReference>
<dbReference type="Gene3D" id="3.10.580.10">
    <property type="entry name" value="CBS-domain"/>
    <property type="match status" value="1"/>
</dbReference>
<organism evidence="3">
    <name type="scientific">marine metagenome</name>
    <dbReference type="NCBI Taxonomy" id="408172"/>
    <lineage>
        <taxon>unclassified sequences</taxon>
        <taxon>metagenomes</taxon>
        <taxon>ecological metagenomes</taxon>
    </lineage>
</organism>
<dbReference type="PROSITE" id="PS51371">
    <property type="entry name" value="CBS"/>
    <property type="match status" value="2"/>
</dbReference>
<gene>
    <name evidence="3" type="ORF">METZ01_LOCUS319411</name>
</gene>
<accession>A0A382P1B6</accession>
<keyword evidence="1" id="KW-0129">CBS domain</keyword>
<evidence type="ECO:0000256" key="1">
    <source>
        <dbReference type="ARBA" id="ARBA00023122"/>
    </source>
</evidence>
<evidence type="ECO:0000313" key="3">
    <source>
        <dbReference type="EMBL" id="SVC66557.1"/>
    </source>
</evidence>
<dbReference type="SMART" id="SM00116">
    <property type="entry name" value="CBS"/>
    <property type="match status" value="2"/>
</dbReference>
<evidence type="ECO:0000259" key="2">
    <source>
        <dbReference type="PROSITE" id="PS51371"/>
    </source>
</evidence>
<name>A0A382P1B6_9ZZZZ</name>
<dbReference type="InterPro" id="IPR051257">
    <property type="entry name" value="Diverse_CBS-Domain"/>
</dbReference>
<dbReference type="SUPFAM" id="SSF54631">
    <property type="entry name" value="CBS-domain pair"/>
    <property type="match status" value="1"/>
</dbReference>
<feature type="domain" description="CBS" evidence="2">
    <location>
        <begin position="79"/>
        <end position="135"/>
    </location>
</feature>
<dbReference type="InterPro" id="IPR046342">
    <property type="entry name" value="CBS_dom_sf"/>
</dbReference>
<feature type="non-terminal residue" evidence="3">
    <location>
        <position position="1"/>
    </location>
</feature>
<dbReference type="Pfam" id="PF00571">
    <property type="entry name" value="CBS"/>
    <property type="match status" value="2"/>
</dbReference>
<dbReference type="PANTHER" id="PTHR43080:SF2">
    <property type="entry name" value="CBS DOMAIN-CONTAINING PROTEIN"/>
    <property type="match status" value="1"/>
</dbReference>
<dbReference type="InterPro" id="IPR000644">
    <property type="entry name" value="CBS_dom"/>
</dbReference>